<dbReference type="GO" id="GO:0034755">
    <property type="term" value="P:iron ion transmembrane transport"/>
    <property type="evidence" value="ECO:0007669"/>
    <property type="project" value="TreeGrafter"/>
</dbReference>
<dbReference type="PANTHER" id="PTHR11706">
    <property type="entry name" value="SOLUTE CARRIER PROTEIN FAMILY 11 MEMBER"/>
    <property type="match status" value="1"/>
</dbReference>
<evidence type="ECO:0000256" key="3">
    <source>
        <dbReference type="ARBA" id="ARBA00022692"/>
    </source>
</evidence>
<evidence type="ECO:0000256" key="1">
    <source>
        <dbReference type="ARBA" id="ARBA00004141"/>
    </source>
</evidence>
<dbReference type="Pfam" id="PF01566">
    <property type="entry name" value="Nramp"/>
    <property type="match status" value="1"/>
</dbReference>
<keyword evidence="9" id="KW-1185">Reference proteome</keyword>
<dbReference type="GO" id="GO:0005886">
    <property type="term" value="C:plasma membrane"/>
    <property type="evidence" value="ECO:0007669"/>
    <property type="project" value="TreeGrafter"/>
</dbReference>
<dbReference type="InterPro" id="IPR001046">
    <property type="entry name" value="NRAMP_fam"/>
</dbReference>
<dbReference type="AlphaFoldDB" id="A0A975J3A0"/>
<feature type="transmembrane region" description="Helical" evidence="7">
    <location>
        <begin position="197"/>
        <end position="216"/>
    </location>
</feature>
<dbReference type="GO" id="GO:0015293">
    <property type="term" value="F:symporter activity"/>
    <property type="evidence" value="ECO:0007669"/>
    <property type="project" value="UniProtKB-KW"/>
</dbReference>
<keyword evidence="2" id="KW-0813">Transport</keyword>
<evidence type="ECO:0000256" key="5">
    <source>
        <dbReference type="ARBA" id="ARBA00022989"/>
    </source>
</evidence>
<dbReference type="GO" id="GO:0005384">
    <property type="term" value="F:manganese ion transmembrane transporter activity"/>
    <property type="evidence" value="ECO:0007669"/>
    <property type="project" value="TreeGrafter"/>
</dbReference>
<proteinExistence type="predicted"/>
<name>A0A975J3A0_9BACT</name>
<comment type="subcellular location">
    <subcellularLocation>
        <location evidence="1">Membrane</location>
        <topology evidence="1">Multi-pass membrane protein</topology>
    </subcellularLocation>
</comment>
<feature type="transmembrane region" description="Helical" evidence="7">
    <location>
        <begin position="159"/>
        <end position="177"/>
    </location>
</feature>
<feature type="transmembrane region" description="Helical" evidence="7">
    <location>
        <begin position="251"/>
        <end position="273"/>
    </location>
</feature>
<feature type="transmembrane region" description="Helical" evidence="7">
    <location>
        <begin position="299"/>
        <end position="324"/>
    </location>
</feature>
<keyword evidence="4" id="KW-0769">Symport</keyword>
<evidence type="ECO:0000313" key="8">
    <source>
        <dbReference type="EMBL" id="QUE53208.1"/>
    </source>
</evidence>
<dbReference type="PANTHER" id="PTHR11706:SF33">
    <property type="entry name" value="NATURAL RESISTANCE-ASSOCIATED MACROPHAGE PROTEIN 2"/>
    <property type="match status" value="1"/>
</dbReference>
<feature type="transmembrane region" description="Helical" evidence="7">
    <location>
        <begin position="345"/>
        <end position="364"/>
    </location>
</feature>
<protein>
    <submittedName>
        <fullName evidence="8">Nramp family divalent metal transporter</fullName>
    </submittedName>
</protein>
<evidence type="ECO:0000313" key="9">
    <source>
        <dbReference type="Proteomes" id="UP000676169"/>
    </source>
</evidence>
<evidence type="ECO:0000256" key="4">
    <source>
        <dbReference type="ARBA" id="ARBA00022847"/>
    </source>
</evidence>
<feature type="transmembrane region" description="Helical" evidence="7">
    <location>
        <begin position="370"/>
        <end position="394"/>
    </location>
</feature>
<dbReference type="GO" id="GO:0015086">
    <property type="term" value="F:cadmium ion transmembrane transporter activity"/>
    <property type="evidence" value="ECO:0007669"/>
    <property type="project" value="TreeGrafter"/>
</dbReference>
<evidence type="ECO:0000256" key="6">
    <source>
        <dbReference type="ARBA" id="ARBA00023136"/>
    </source>
</evidence>
<keyword evidence="6 7" id="KW-0472">Membrane</keyword>
<feature type="transmembrane region" description="Helical" evidence="7">
    <location>
        <begin position="134"/>
        <end position="152"/>
    </location>
</feature>
<dbReference type="KEGG" id="lamb:KBB96_09975"/>
<gene>
    <name evidence="8" type="ORF">KBB96_09975</name>
</gene>
<dbReference type="EMBL" id="CP073100">
    <property type="protein sequence ID" value="QUE53208.1"/>
    <property type="molecule type" value="Genomic_DNA"/>
</dbReference>
<keyword evidence="3 7" id="KW-0812">Transmembrane</keyword>
<feature type="transmembrane region" description="Helical" evidence="7">
    <location>
        <begin position="406"/>
        <end position="428"/>
    </location>
</feature>
<dbReference type="NCBIfam" id="NF037982">
    <property type="entry name" value="Nramp_1"/>
    <property type="match status" value="1"/>
</dbReference>
<accession>A0A975J3A0</accession>
<evidence type="ECO:0000256" key="7">
    <source>
        <dbReference type="SAM" id="Phobius"/>
    </source>
</evidence>
<keyword evidence="5 7" id="KW-1133">Transmembrane helix</keyword>
<evidence type="ECO:0000256" key="2">
    <source>
        <dbReference type="ARBA" id="ARBA00022448"/>
    </source>
</evidence>
<sequence length="429" mass="46027">MKEGTAKKKNSDGENKGPVRRFLRCLGPGLVTGAADDDPSGIATYSMAGAKFGHSMLWTALLTWPLMACTQFMCARIGMVTGVGISEVFRKKFPRWLLGLMCLGLLAANAINIGADLSGMADAAQMLFGLDSKVSSTLFGVGIAAATVLFKYRRIADTLKWLALVLFTYIVTAFLVSPDWAEVGRALVPKWPAHSEQWSMLVAILGTTISPYLFVWQASQEVEEMKANGQTTRKERENATALELRDRKVDVGFGTLVSNLVMFFIILVTSLTLNRHGLTEIESTKQAAEALKPLAGNAAYLLFSVGVIGTGLLAIPTLAGSAAYAFAETFRWKQGLDLKPTQARAFYAIIVASTLLGVSLNFLGVNPIKALFWSAVVNGVLAPFMMTGIVLVAADRKLMKGQPSSRLSLAIVSLTSLVMFAAAASLAVL</sequence>
<feature type="transmembrane region" description="Helical" evidence="7">
    <location>
        <begin position="96"/>
        <end position="114"/>
    </location>
</feature>
<reference evidence="8" key="1">
    <citation type="submission" date="2021-04" db="EMBL/GenBank/DDBJ databases">
        <title>Luteolibacter sp. 32A isolated from the skin of an Anderson's salamander (Ambystoma andersonii).</title>
        <authorList>
            <person name="Spergser J."/>
            <person name="Busse H.-J."/>
        </authorList>
    </citation>
    <scope>NUCLEOTIDE SEQUENCE</scope>
    <source>
        <strain evidence="8">32A</strain>
    </source>
</reference>
<dbReference type="Proteomes" id="UP000676169">
    <property type="component" value="Chromosome"/>
</dbReference>
<organism evidence="8 9">
    <name type="scientific">Luteolibacter ambystomatis</name>
    <dbReference type="NCBI Taxonomy" id="2824561"/>
    <lineage>
        <taxon>Bacteria</taxon>
        <taxon>Pseudomonadati</taxon>
        <taxon>Verrucomicrobiota</taxon>
        <taxon>Verrucomicrobiia</taxon>
        <taxon>Verrucomicrobiales</taxon>
        <taxon>Verrucomicrobiaceae</taxon>
        <taxon>Luteolibacter</taxon>
    </lineage>
</organism>
<dbReference type="RefSeq" id="WP_211634550.1">
    <property type="nucleotide sequence ID" value="NZ_CP073100.1"/>
</dbReference>